<gene>
    <name evidence="1" type="ORF">GJV77_12500</name>
</gene>
<dbReference type="AlphaFoldDB" id="A0A7K1GPL1"/>
<reference evidence="1 2" key="1">
    <citation type="journal article" date="2006" name="Int. J. Syst. Evol. Microbiol.">
        <title>Myroides pelagicus sp. nov., isolated from seawater in Thailand.</title>
        <authorList>
            <person name="Yoon J."/>
            <person name="Maneerat S."/>
            <person name="Kawai F."/>
            <person name="Yokota A."/>
        </authorList>
    </citation>
    <scope>NUCLEOTIDE SEQUENCE [LARGE SCALE GENOMIC DNA]</scope>
    <source>
        <strain evidence="1 2">SM1T</strain>
    </source>
</reference>
<comment type="caution">
    <text evidence="1">The sequence shown here is derived from an EMBL/GenBank/DDBJ whole genome shotgun (WGS) entry which is preliminary data.</text>
</comment>
<proteinExistence type="predicted"/>
<dbReference type="PANTHER" id="PTHR36456">
    <property type="entry name" value="UPF0232 PROTEIN SCO3875"/>
    <property type="match status" value="1"/>
</dbReference>
<dbReference type="EMBL" id="WMJY01000037">
    <property type="protein sequence ID" value="MTH30708.1"/>
    <property type="molecule type" value="Genomic_DNA"/>
</dbReference>
<dbReference type="PANTHER" id="PTHR36456:SF1">
    <property type="entry name" value="UPF0232 PROTEIN SCO3875"/>
    <property type="match status" value="1"/>
</dbReference>
<protein>
    <submittedName>
        <fullName evidence="1">DUF721 domain-containing protein</fullName>
    </submittedName>
</protein>
<name>A0A7K1GPL1_9FLAO</name>
<dbReference type="InterPro" id="IPR007922">
    <property type="entry name" value="DciA-like"/>
</dbReference>
<dbReference type="Pfam" id="PF05258">
    <property type="entry name" value="DciA"/>
    <property type="match status" value="1"/>
</dbReference>
<dbReference type="RefSeq" id="WP_162521622.1">
    <property type="nucleotide sequence ID" value="NZ_JAYMMG010000025.1"/>
</dbReference>
<keyword evidence="2" id="KW-1185">Reference proteome</keyword>
<accession>A0A7K1GPL1</accession>
<evidence type="ECO:0000313" key="2">
    <source>
        <dbReference type="Proteomes" id="UP000488936"/>
    </source>
</evidence>
<evidence type="ECO:0000313" key="1">
    <source>
        <dbReference type="EMBL" id="MTH30708.1"/>
    </source>
</evidence>
<organism evidence="1 2">
    <name type="scientific">Myroides pelagicus</name>
    <dbReference type="NCBI Taxonomy" id="270914"/>
    <lineage>
        <taxon>Bacteria</taxon>
        <taxon>Pseudomonadati</taxon>
        <taxon>Bacteroidota</taxon>
        <taxon>Flavobacteriia</taxon>
        <taxon>Flavobacteriales</taxon>
        <taxon>Flavobacteriaceae</taxon>
        <taxon>Myroides</taxon>
    </lineage>
</organism>
<dbReference type="Proteomes" id="UP000488936">
    <property type="component" value="Unassembled WGS sequence"/>
</dbReference>
<sequence length="103" mass="11755">MKKFEIHKRLREESSVQDILKIIIKENNLEGGIDNLDVRAAWRSVLGPGVSNYTNEVFLKRGVLYVALASPIVREELSYGKSRIIALLNDSLNKEVVQDIIFR</sequence>